<organism evidence="4 5">
    <name type="scientific">Cellvibrio zantedeschiae</name>
    <dbReference type="NCBI Taxonomy" id="1237077"/>
    <lineage>
        <taxon>Bacteria</taxon>
        <taxon>Pseudomonadati</taxon>
        <taxon>Pseudomonadota</taxon>
        <taxon>Gammaproteobacteria</taxon>
        <taxon>Cellvibrionales</taxon>
        <taxon>Cellvibrionaceae</taxon>
        <taxon>Cellvibrio</taxon>
    </lineage>
</organism>
<accession>A0ABQ3AQR5</accession>
<evidence type="ECO:0000256" key="2">
    <source>
        <dbReference type="ARBA" id="ARBA00022840"/>
    </source>
</evidence>
<dbReference type="RefSeq" id="WP_189415369.1">
    <property type="nucleotide sequence ID" value="NZ_BMYZ01000001.1"/>
</dbReference>
<comment type="caution">
    <text evidence="4">The sequence shown here is derived from an EMBL/GenBank/DDBJ whole genome shotgun (WGS) entry which is preliminary data.</text>
</comment>
<reference evidence="5" key="1">
    <citation type="journal article" date="2019" name="Int. J. Syst. Evol. Microbiol.">
        <title>The Global Catalogue of Microorganisms (GCM) 10K type strain sequencing project: providing services to taxonomists for standard genome sequencing and annotation.</title>
        <authorList>
            <consortium name="The Broad Institute Genomics Platform"/>
            <consortium name="The Broad Institute Genome Sequencing Center for Infectious Disease"/>
            <person name="Wu L."/>
            <person name="Ma J."/>
        </authorList>
    </citation>
    <scope>NUCLEOTIDE SEQUENCE [LARGE SCALE GENOMIC DNA]</scope>
    <source>
        <strain evidence="5">KCTC 32239</strain>
    </source>
</reference>
<dbReference type="SMART" id="SM00382">
    <property type="entry name" value="AAA"/>
    <property type="match status" value="1"/>
</dbReference>
<evidence type="ECO:0000313" key="4">
    <source>
        <dbReference type="EMBL" id="GGY62678.1"/>
    </source>
</evidence>
<proteinExistence type="predicted"/>
<name>A0ABQ3AQR5_9GAMM</name>
<evidence type="ECO:0000313" key="5">
    <source>
        <dbReference type="Proteomes" id="UP000619761"/>
    </source>
</evidence>
<feature type="domain" description="ABC transporter" evidence="3">
    <location>
        <begin position="1"/>
        <end position="215"/>
    </location>
</feature>
<dbReference type="InterPro" id="IPR003593">
    <property type="entry name" value="AAA+_ATPase"/>
</dbReference>
<gene>
    <name evidence="4" type="primary">modC</name>
    <name evidence="4" type="ORF">GCM10011613_02740</name>
</gene>
<dbReference type="SUPFAM" id="SSF52540">
    <property type="entry name" value="P-loop containing nucleoside triphosphate hydrolases"/>
    <property type="match status" value="1"/>
</dbReference>
<protein>
    <submittedName>
        <fullName evidence="4">Molybdenum ABC transporter ATP-binding protein</fullName>
    </submittedName>
</protein>
<dbReference type="InterPro" id="IPR027417">
    <property type="entry name" value="P-loop_NTPase"/>
</dbReference>
<dbReference type="Proteomes" id="UP000619761">
    <property type="component" value="Unassembled WGS sequence"/>
</dbReference>
<dbReference type="EMBL" id="BMYZ01000001">
    <property type="protein sequence ID" value="GGY62678.1"/>
    <property type="molecule type" value="Genomic_DNA"/>
</dbReference>
<dbReference type="Gene3D" id="3.40.50.300">
    <property type="entry name" value="P-loop containing nucleotide triphosphate hydrolases"/>
    <property type="match status" value="1"/>
</dbReference>
<dbReference type="PANTHER" id="PTHR43514">
    <property type="entry name" value="ABC TRANSPORTER I FAMILY MEMBER 10"/>
    <property type="match status" value="1"/>
</dbReference>
<dbReference type="InterPro" id="IPR003439">
    <property type="entry name" value="ABC_transporter-like_ATP-bd"/>
</dbReference>
<evidence type="ECO:0000256" key="1">
    <source>
        <dbReference type="ARBA" id="ARBA00022741"/>
    </source>
</evidence>
<dbReference type="GO" id="GO:0005524">
    <property type="term" value="F:ATP binding"/>
    <property type="evidence" value="ECO:0007669"/>
    <property type="project" value="UniProtKB-KW"/>
</dbReference>
<sequence length="215" mass="24164">MLDVDINVKRDDFCLQVCTKLEAPITGILGASGSGKSTFLAVIAGLLKPQQGYIQLNDQRLFDAKTNLWSPPHKRRIGLVFQDGQLLPHLSVHNNLLYGYRNITQSERHFELNEVAKLLEIEHLLDRKATALSGGEKQRVALGRAILYSPSVLLMDEPLSSLDERLKNQILPFFLRIKSECKIPMVYVTHSPRELDFLTDTQLVMSDGQLLANGN</sequence>
<dbReference type="Pfam" id="PF00005">
    <property type="entry name" value="ABC_tran"/>
    <property type="match status" value="1"/>
</dbReference>
<dbReference type="InterPro" id="IPR017871">
    <property type="entry name" value="ABC_transporter-like_CS"/>
</dbReference>
<dbReference type="PANTHER" id="PTHR43514:SF4">
    <property type="entry name" value="ABC TRANSPORTER I FAMILY MEMBER 10"/>
    <property type="match status" value="1"/>
</dbReference>
<keyword evidence="5" id="KW-1185">Reference proteome</keyword>
<dbReference type="PROSITE" id="PS00211">
    <property type="entry name" value="ABC_TRANSPORTER_1"/>
    <property type="match status" value="1"/>
</dbReference>
<dbReference type="PROSITE" id="PS50893">
    <property type="entry name" value="ABC_TRANSPORTER_2"/>
    <property type="match status" value="1"/>
</dbReference>
<keyword evidence="1" id="KW-0547">Nucleotide-binding</keyword>
<dbReference type="InterPro" id="IPR050334">
    <property type="entry name" value="Molybdenum_import_ModC"/>
</dbReference>
<evidence type="ECO:0000259" key="3">
    <source>
        <dbReference type="PROSITE" id="PS50893"/>
    </source>
</evidence>
<keyword evidence="2 4" id="KW-0067">ATP-binding</keyword>